<name>A0A3D2SL31_9GAMM</name>
<evidence type="ECO:0000256" key="1">
    <source>
        <dbReference type="ARBA" id="ARBA00007074"/>
    </source>
</evidence>
<reference evidence="10 12" key="1">
    <citation type="journal article" date="2018" name="Nat. Biotechnol.">
        <title>A standardized bacterial taxonomy based on genome phylogeny substantially revises the tree of life.</title>
        <authorList>
            <person name="Parks D.H."/>
            <person name="Chuvochina M."/>
            <person name="Waite D.W."/>
            <person name="Rinke C."/>
            <person name="Skarshewski A."/>
            <person name="Chaumeil P.A."/>
            <person name="Hugenholtz P."/>
        </authorList>
    </citation>
    <scope>NUCLEOTIDE SEQUENCE [LARGE SCALE GENOMIC DNA]</scope>
    <source>
        <strain evidence="10">UBA9669</strain>
    </source>
</reference>
<feature type="domain" description="JAB" evidence="9">
    <location>
        <begin position="5"/>
        <end position="106"/>
    </location>
</feature>
<dbReference type="InterPro" id="IPR051929">
    <property type="entry name" value="VirAsm_ModProt"/>
</dbReference>
<evidence type="ECO:0000256" key="7">
    <source>
        <dbReference type="ARBA" id="ARBA00023049"/>
    </source>
</evidence>
<dbReference type="Pfam" id="PF00877">
    <property type="entry name" value="NLPC_P60"/>
    <property type="match status" value="1"/>
</dbReference>
<dbReference type="CDD" id="cd08073">
    <property type="entry name" value="MPN_NLPC_P60"/>
    <property type="match status" value="1"/>
</dbReference>
<dbReference type="PANTHER" id="PTHR34858">
    <property type="entry name" value="CYSO-CYSTEINE PEPTIDASE"/>
    <property type="match status" value="1"/>
</dbReference>
<evidence type="ECO:0000256" key="4">
    <source>
        <dbReference type="ARBA" id="ARBA00022801"/>
    </source>
</evidence>
<evidence type="ECO:0000256" key="6">
    <source>
        <dbReference type="ARBA" id="ARBA00022833"/>
    </source>
</evidence>
<dbReference type="GO" id="GO:0008270">
    <property type="term" value="F:zinc ion binding"/>
    <property type="evidence" value="ECO:0007669"/>
    <property type="project" value="TreeGrafter"/>
</dbReference>
<organism evidence="10 12">
    <name type="scientific">Acinetobacter ursingii</name>
    <dbReference type="NCBI Taxonomy" id="108980"/>
    <lineage>
        <taxon>Bacteria</taxon>
        <taxon>Pseudomonadati</taxon>
        <taxon>Pseudomonadota</taxon>
        <taxon>Gammaproteobacteria</taxon>
        <taxon>Moraxellales</taxon>
        <taxon>Moraxellaceae</taxon>
        <taxon>Acinetobacter</taxon>
    </lineage>
</organism>
<dbReference type="Gene3D" id="3.90.1720.10">
    <property type="entry name" value="endopeptidase domain like (from Nostoc punctiforme)"/>
    <property type="match status" value="1"/>
</dbReference>
<dbReference type="PANTHER" id="PTHR34858:SF1">
    <property type="entry name" value="CYSO-CYSTEINE PEPTIDASE"/>
    <property type="match status" value="1"/>
</dbReference>
<evidence type="ECO:0000259" key="8">
    <source>
        <dbReference type="Pfam" id="PF00877"/>
    </source>
</evidence>
<dbReference type="InterPro" id="IPR038765">
    <property type="entry name" value="Papain-like_cys_pep_sf"/>
</dbReference>
<dbReference type="GO" id="GO:0006508">
    <property type="term" value="P:proteolysis"/>
    <property type="evidence" value="ECO:0007669"/>
    <property type="project" value="UniProtKB-KW"/>
</dbReference>
<protein>
    <submittedName>
        <fullName evidence="11">C40 family peptidase</fullName>
    </submittedName>
    <submittedName>
        <fullName evidence="10">Phage tail protein</fullName>
    </submittedName>
</protein>
<evidence type="ECO:0000256" key="5">
    <source>
        <dbReference type="ARBA" id="ARBA00022807"/>
    </source>
</evidence>
<dbReference type="Pfam" id="PF14464">
    <property type="entry name" value="Prok-JAB"/>
    <property type="match status" value="1"/>
</dbReference>
<dbReference type="SUPFAM" id="SSF54001">
    <property type="entry name" value="Cysteine proteinases"/>
    <property type="match status" value="1"/>
</dbReference>
<dbReference type="EMBL" id="DPVE01000144">
    <property type="protein sequence ID" value="HCK30146.1"/>
    <property type="molecule type" value="Genomic_DNA"/>
</dbReference>
<dbReference type="GO" id="GO:0008235">
    <property type="term" value="F:metalloexopeptidase activity"/>
    <property type="evidence" value="ECO:0007669"/>
    <property type="project" value="TreeGrafter"/>
</dbReference>
<keyword evidence="5" id="KW-0788">Thiol protease</keyword>
<dbReference type="Gene3D" id="3.40.140.10">
    <property type="entry name" value="Cytidine Deaminase, domain 2"/>
    <property type="match status" value="1"/>
</dbReference>
<keyword evidence="2" id="KW-0645">Protease</keyword>
<keyword evidence="7" id="KW-0482">Metalloprotease</keyword>
<gene>
    <name evidence="10" type="ORF">DHW29_08105</name>
    <name evidence="11" type="ORF">LSO58_07220</name>
</gene>
<evidence type="ECO:0000259" key="9">
    <source>
        <dbReference type="Pfam" id="PF14464"/>
    </source>
</evidence>
<keyword evidence="4" id="KW-0378">Hydrolase</keyword>
<feature type="domain" description="NlpC/P60" evidence="8">
    <location>
        <begin position="134"/>
        <end position="256"/>
    </location>
</feature>
<evidence type="ECO:0000313" key="12">
    <source>
        <dbReference type="Proteomes" id="UP000263596"/>
    </source>
</evidence>
<keyword evidence="6" id="KW-0862">Zinc</keyword>
<evidence type="ECO:0000256" key="2">
    <source>
        <dbReference type="ARBA" id="ARBA00022670"/>
    </source>
</evidence>
<dbReference type="Proteomes" id="UP001164081">
    <property type="component" value="Chromosome"/>
</dbReference>
<evidence type="ECO:0000313" key="10">
    <source>
        <dbReference type="EMBL" id="HCK30146.1"/>
    </source>
</evidence>
<comment type="similarity">
    <text evidence="1">Belongs to the peptidase C40 family.</text>
</comment>
<dbReference type="RefSeq" id="WP_263503801.1">
    <property type="nucleotide sequence ID" value="NZ_CP089044.1"/>
</dbReference>
<evidence type="ECO:0000313" key="11">
    <source>
        <dbReference type="EMBL" id="UYF76656.1"/>
    </source>
</evidence>
<dbReference type="SUPFAM" id="SSF102712">
    <property type="entry name" value="JAB1/MPN domain"/>
    <property type="match status" value="1"/>
</dbReference>
<accession>A0A3D2SL31</accession>
<dbReference type="AlphaFoldDB" id="A0A3D2SL31"/>
<reference evidence="11" key="2">
    <citation type="journal article" date="2022" name="J Glob Antimicrob Resist">
        <title>Comparative analysis of IMP-4- and OXA-58-containing plasmids of three carbapenemase-producing Acinetobacter ursingii strains in the Netherlands.</title>
        <authorList>
            <person name="Hendrickx A.P.A."/>
            <person name="Schade R.P."/>
            <person name="Landman F."/>
            <person name="Bosch T."/>
            <person name="Schouls L.M."/>
            <person name="van Dijk K."/>
        </authorList>
    </citation>
    <scope>NUCLEOTIDE SEQUENCE</scope>
    <source>
        <strain evidence="11">RIVM_C010761</strain>
    </source>
</reference>
<dbReference type="EMBL" id="CP089044">
    <property type="protein sequence ID" value="UYF76656.1"/>
    <property type="molecule type" value="Genomic_DNA"/>
</dbReference>
<keyword evidence="3" id="KW-0479">Metal-binding</keyword>
<dbReference type="Proteomes" id="UP000263596">
    <property type="component" value="Unassembled WGS sequence"/>
</dbReference>
<dbReference type="InterPro" id="IPR000064">
    <property type="entry name" value="NLP_P60_dom"/>
</dbReference>
<dbReference type="GO" id="GO:0008234">
    <property type="term" value="F:cysteine-type peptidase activity"/>
    <property type="evidence" value="ECO:0007669"/>
    <property type="project" value="UniProtKB-KW"/>
</dbReference>
<sequence length="264" mass="30927">MKLSADVKKAIFIHASDVYPEECCGLIVNDQYIACRNVAPTIYDKLGKVKQDKTTNFEIHPEDLANAEDQGSIQAYIHSHPNGTTRASELDLHQIEQHKKPWFICSYPDWDITEYQPFGYTAPLLGRNFFHGWQDCYSLVRDFYQRELDITLPNFKRDDAWWENKENVSLYLENYRSAGFYQVESPEYGDVLICRVGRTEHPNHAVIWLGEQWRFKSEDTPACVGNSLILHHMYDAKSIREVYGHEWQSRTVLILRHKDHVKDD</sequence>
<dbReference type="InterPro" id="IPR028090">
    <property type="entry name" value="JAB_dom_prok"/>
</dbReference>
<proteinExistence type="inferred from homology"/>
<evidence type="ECO:0000256" key="3">
    <source>
        <dbReference type="ARBA" id="ARBA00022723"/>
    </source>
</evidence>